<name>T1D7A5_9ZZZZ</name>
<evidence type="ECO:0000313" key="2">
    <source>
        <dbReference type="EMBL" id="EQD78140.1"/>
    </source>
</evidence>
<dbReference type="Gene3D" id="1.10.10.10">
    <property type="entry name" value="Winged helix-like DNA-binding domain superfamily/Winged helix DNA-binding domain"/>
    <property type="match status" value="1"/>
</dbReference>
<reference evidence="2" key="1">
    <citation type="submission" date="2013-08" db="EMBL/GenBank/DDBJ databases">
        <authorList>
            <person name="Mendez C."/>
            <person name="Richter M."/>
            <person name="Ferrer M."/>
            <person name="Sanchez J."/>
        </authorList>
    </citation>
    <scope>NUCLEOTIDE SEQUENCE</scope>
</reference>
<gene>
    <name evidence="2" type="ORF">B1B_00884</name>
</gene>
<accession>T1D7A5</accession>
<feature type="non-terminal residue" evidence="2">
    <location>
        <position position="284"/>
    </location>
</feature>
<dbReference type="SUPFAM" id="SSF46785">
    <property type="entry name" value="Winged helix' DNA-binding domain"/>
    <property type="match status" value="1"/>
</dbReference>
<organism evidence="2">
    <name type="scientific">mine drainage metagenome</name>
    <dbReference type="NCBI Taxonomy" id="410659"/>
    <lineage>
        <taxon>unclassified sequences</taxon>
        <taxon>metagenomes</taxon>
        <taxon>ecological metagenomes</taxon>
    </lineage>
</organism>
<dbReference type="PANTHER" id="PTHR34704">
    <property type="entry name" value="ATPASE"/>
    <property type="match status" value="1"/>
</dbReference>
<feature type="domain" description="DUF234" evidence="1">
    <location>
        <begin position="141"/>
        <end position="235"/>
    </location>
</feature>
<dbReference type="InterPro" id="IPR036390">
    <property type="entry name" value="WH_DNA-bd_sf"/>
</dbReference>
<sequence>SPRELAALSSVPPEQAFDRYLVVGGFPILARSWPASLSRKEFLARSLVDSANALVVNAQRVLEAEFETDLQARDVLAAIGHGEATFNAIRSASGVSNGKSLTRALAVLVSKGLVDSRLPYAAPPGKKDRRYVVVDPYLRFWLRFIGANIDEIERGRGDLVVARIERDWPTFRGKAIEPVIQRSVERLLPDPRFGGARFIGSYWTRTNHPEVDLVGAADRDHPSSVDFVGSIKWRENAPFTRHDTERLIEERAKVPGAQAARLVGVSRSGFSAAALDVELSAGDL</sequence>
<comment type="caution">
    <text evidence="2">The sequence shown here is derived from an EMBL/GenBank/DDBJ whole genome shotgun (WGS) entry which is preliminary data.</text>
</comment>
<dbReference type="InterPro" id="IPR036388">
    <property type="entry name" value="WH-like_DNA-bd_sf"/>
</dbReference>
<dbReference type="PANTHER" id="PTHR34704:SF2">
    <property type="entry name" value="ATPASE"/>
    <property type="match status" value="1"/>
</dbReference>
<dbReference type="EMBL" id="AUZY01000646">
    <property type="protein sequence ID" value="EQD78140.1"/>
    <property type="molecule type" value="Genomic_DNA"/>
</dbReference>
<dbReference type="Pfam" id="PF03008">
    <property type="entry name" value="DUF234"/>
    <property type="match status" value="1"/>
</dbReference>
<evidence type="ECO:0000259" key="1">
    <source>
        <dbReference type="Pfam" id="PF03008"/>
    </source>
</evidence>
<dbReference type="InterPro" id="IPR004256">
    <property type="entry name" value="DUF234"/>
</dbReference>
<reference evidence="2" key="2">
    <citation type="journal article" date="2014" name="ISME J.">
        <title>Microbial stratification in low pH oxic and suboxic macroscopic growths along an acid mine drainage.</title>
        <authorList>
            <person name="Mendez-Garcia C."/>
            <person name="Mesa V."/>
            <person name="Sprenger R.R."/>
            <person name="Richter M."/>
            <person name="Diez M.S."/>
            <person name="Solano J."/>
            <person name="Bargiela R."/>
            <person name="Golyshina O.V."/>
            <person name="Manteca A."/>
            <person name="Ramos J.L."/>
            <person name="Gallego J.R."/>
            <person name="Llorente I."/>
            <person name="Martins Dos Santos V.A."/>
            <person name="Jensen O.N."/>
            <person name="Pelaez A.I."/>
            <person name="Sanchez J."/>
            <person name="Ferrer M."/>
        </authorList>
    </citation>
    <scope>NUCLEOTIDE SEQUENCE</scope>
</reference>
<feature type="non-terminal residue" evidence="2">
    <location>
        <position position="1"/>
    </location>
</feature>
<proteinExistence type="predicted"/>
<dbReference type="AlphaFoldDB" id="T1D7A5"/>
<protein>
    <submittedName>
        <fullName evidence="2">ATPase</fullName>
    </submittedName>
</protein>